<reference evidence="2" key="1">
    <citation type="journal article" date="2019" name="Int. J. Syst. Evol. Microbiol.">
        <title>The Global Catalogue of Microorganisms (GCM) 10K type strain sequencing project: providing services to taxonomists for standard genome sequencing and annotation.</title>
        <authorList>
            <consortium name="The Broad Institute Genomics Platform"/>
            <consortium name="The Broad Institute Genome Sequencing Center for Infectious Disease"/>
            <person name="Wu L."/>
            <person name="Ma J."/>
        </authorList>
    </citation>
    <scope>NUCLEOTIDE SEQUENCE [LARGE SCALE GENOMIC DNA]</scope>
    <source>
        <strain evidence="2">XZYJT-10</strain>
    </source>
</reference>
<comment type="caution">
    <text evidence="1">The sequence shown here is derived from an EMBL/GenBank/DDBJ whole genome shotgun (WGS) entry which is preliminary data.</text>
</comment>
<evidence type="ECO:0008006" key="3">
    <source>
        <dbReference type="Google" id="ProtNLM"/>
    </source>
</evidence>
<protein>
    <recommendedName>
        <fullName evidence="3">Secreted protein</fullName>
    </recommendedName>
</protein>
<dbReference type="SUPFAM" id="SSF50969">
    <property type="entry name" value="YVTN repeat-like/Quinoprotein amine dehydrogenase"/>
    <property type="match status" value="1"/>
</dbReference>
<evidence type="ECO:0000313" key="2">
    <source>
        <dbReference type="Proteomes" id="UP001596548"/>
    </source>
</evidence>
<proteinExistence type="predicted"/>
<sequence>MTTRRGFLALGGGAAAALLGACSVREPSETREMSKRGGPKETGAKVPDVVLADSEHGLVVLGGARPGTPGARAAASADGRVVFAVTGDDLVRFDPADGITTRSTTLGGGWLPRTVSRTACALSRVPASVLPAARKTTPLLVTVDGKKRQFDLPGVVEPDAFTTDNTGLFVLEWLPATAPDHYRVRLLDLTTGEVGPLLTRDKTAVPPGAEEEMRGEGRQAVLAPDGQVLYTLYTHQPGHRHTRDLLSGRPGNAHAFVHVLHLTERWAYCLDLPHPFGEGPPAAHAIAASADGRELAVFDASSGNIAYAGTAELTITGVVQAPKGAKAGLAYTPDGAHALAGAGRTISTLDHTGAVTASWSMRADVRGLATSRDGARIYCGGDNEVLWLDPGGAVRGRAEVEGLTTLRSVR</sequence>
<name>A0ABW2HMT4_9ACTN</name>
<keyword evidence="2" id="KW-1185">Reference proteome</keyword>
<evidence type="ECO:0000313" key="1">
    <source>
        <dbReference type="EMBL" id="MFC7272825.1"/>
    </source>
</evidence>
<gene>
    <name evidence="1" type="ORF">ACFQS1_02435</name>
</gene>
<dbReference type="RefSeq" id="WP_378964245.1">
    <property type="nucleotide sequence ID" value="NZ_JBHTBJ010000001.1"/>
</dbReference>
<dbReference type="Gene3D" id="2.130.10.10">
    <property type="entry name" value="YVTN repeat-like/Quinoprotein amine dehydrogenase"/>
    <property type="match status" value="1"/>
</dbReference>
<dbReference type="InterPro" id="IPR015943">
    <property type="entry name" value="WD40/YVTN_repeat-like_dom_sf"/>
</dbReference>
<dbReference type="Proteomes" id="UP001596548">
    <property type="component" value="Unassembled WGS sequence"/>
</dbReference>
<accession>A0ABW2HMT4</accession>
<organism evidence="1 2">
    <name type="scientific">Paractinoplanes rhizophilus</name>
    <dbReference type="NCBI Taxonomy" id="1416877"/>
    <lineage>
        <taxon>Bacteria</taxon>
        <taxon>Bacillati</taxon>
        <taxon>Actinomycetota</taxon>
        <taxon>Actinomycetes</taxon>
        <taxon>Micromonosporales</taxon>
        <taxon>Micromonosporaceae</taxon>
        <taxon>Paractinoplanes</taxon>
    </lineage>
</organism>
<dbReference type="PROSITE" id="PS51257">
    <property type="entry name" value="PROKAR_LIPOPROTEIN"/>
    <property type="match status" value="1"/>
</dbReference>
<dbReference type="PROSITE" id="PS51318">
    <property type="entry name" value="TAT"/>
    <property type="match status" value="1"/>
</dbReference>
<dbReference type="EMBL" id="JBHTBJ010000001">
    <property type="protein sequence ID" value="MFC7272825.1"/>
    <property type="molecule type" value="Genomic_DNA"/>
</dbReference>
<dbReference type="InterPro" id="IPR011044">
    <property type="entry name" value="Quino_amine_DH_bsu"/>
</dbReference>
<dbReference type="InterPro" id="IPR006311">
    <property type="entry name" value="TAT_signal"/>
</dbReference>